<keyword evidence="4" id="KW-1185">Reference proteome</keyword>
<feature type="compositionally biased region" description="Polar residues" evidence="1">
    <location>
        <begin position="75"/>
        <end position="86"/>
    </location>
</feature>
<feature type="compositionally biased region" description="Basic and acidic residues" evidence="1">
    <location>
        <begin position="64"/>
        <end position="73"/>
    </location>
</feature>
<accession>A0A2R5FYG9</accession>
<dbReference type="InParanoid" id="A0A2R5FYG9"/>
<evidence type="ECO:0000256" key="2">
    <source>
        <dbReference type="SAM" id="Phobius"/>
    </source>
</evidence>
<keyword evidence="2" id="KW-0472">Membrane</keyword>
<comment type="caution">
    <text evidence="3">The sequence shown here is derived from an EMBL/GenBank/DDBJ whole genome shotgun (WGS) entry which is preliminary data.</text>
</comment>
<sequence>MSSPPPPPPAKEESQAGAVPESETEAAEDAQPSLETTMSGVQASGWSSNMSNSSRAMDMSPKMTNEDLEKELPTDEQTPSPENGANDSMLFRRLSDYERNLVNEQFEGSPAKESMLNMMRKRIKTTLQDQIAAFYIYIRLTVTFEALIVMANAVGATIFFLEYEDDRSGELIAAKLDMSFLAFSVTFPLTYLLGQAFGRREQALQHAADFRSILTSIVCADLTWDFPSAITKNWGGRAELPSTHNRLVRDTGVEMAEILYQYLSIPWLVGRARNFVFRHDSQRVQEVVAVRLEIEQRFAILFRQLYGIVETMKATGMPGNESSRINQYVWFLQQRINLLRNQKIYRTPQATRSFGRVYLFVLPWFLGPYFAWVYEETENYGMALAISCLTFLVLLGLITAGRALEDPFLQENGFDNIKLKHDIALLIQTIDFHFDRAEEIRLSAEAAKKSNPESATGY</sequence>
<dbReference type="Proteomes" id="UP000241890">
    <property type="component" value="Unassembled WGS sequence"/>
</dbReference>
<gene>
    <name evidence="3" type="ORF">FCC1311_000222</name>
</gene>
<feature type="transmembrane region" description="Helical" evidence="2">
    <location>
        <begin position="357"/>
        <end position="374"/>
    </location>
</feature>
<name>A0A2R5FYG9_9STRA</name>
<protein>
    <submittedName>
        <fullName evidence="3">Uncharacterized protein</fullName>
    </submittedName>
</protein>
<keyword evidence="2" id="KW-0812">Transmembrane</keyword>
<evidence type="ECO:0000256" key="1">
    <source>
        <dbReference type="SAM" id="MobiDB-lite"/>
    </source>
</evidence>
<feature type="transmembrane region" description="Helical" evidence="2">
    <location>
        <begin position="380"/>
        <end position="400"/>
    </location>
</feature>
<evidence type="ECO:0000313" key="3">
    <source>
        <dbReference type="EMBL" id="GBG23802.1"/>
    </source>
</evidence>
<keyword evidence="2" id="KW-1133">Transmembrane helix</keyword>
<dbReference type="PANTHER" id="PTHR36970:SF1">
    <property type="entry name" value="BESTROPHIN HOMOLOG"/>
    <property type="match status" value="1"/>
</dbReference>
<dbReference type="AlphaFoldDB" id="A0A2R5FYG9"/>
<dbReference type="PANTHER" id="PTHR36970">
    <property type="entry name" value="UNNAMED PRODUCT"/>
    <property type="match status" value="1"/>
</dbReference>
<feature type="transmembrane region" description="Helical" evidence="2">
    <location>
        <begin position="131"/>
        <end position="160"/>
    </location>
</feature>
<proteinExistence type="predicted"/>
<dbReference type="OrthoDB" id="536576at2759"/>
<feature type="transmembrane region" description="Helical" evidence="2">
    <location>
        <begin position="172"/>
        <end position="193"/>
    </location>
</feature>
<feature type="compositionally biased region" description="Polar residues" evidence="1">
    <location>
        <begin position="33"/>
        <end position="42"/>
    </location>
</feature>
<feature type="region of interest" description="Disordered" evidence="1">
    <location>
        <begin position="1"/>
        <end position="88"/>
    </location>
</feature>
<feature type="compositionally biased region" description="Low complexity" evidence="1">
    <location>
        <begin position="44"/>
        <end position="60"/>
    </location>
</feature>
<dbReference type="EMBL" id="BEYU01000001">
    <property type="protein sequence ID" value="GBG23802.1"/>
    <property type="molecule type" value="Genomic_DNA"/>
</dbReference>
<evidence type="ECO:0000313" key="4">
    <source>
        <dbReference type="Proteomes" id="UP000241890"/>
    </source>
</evidence>
<organism evidence="3 4">
    <name type="scientific">Hondaea fermentalgiana</name>
    <dbReference type="NCBI Taxonomy" id="2315210"/>
    <lineage>
        <taxon>Eukaryota</taxon>
        <taxon>Sar</taxon>
        <taxon>Stramenopiles</taxon>
        <taxon>Bigyra</taxon>
        <taxon>Labyrinthulomycetes</taxon>
        <taxon>Thraustochytrida</taxon>
        <taxon>Thraustochytriidae</taxon>
        <taxon>Hondaea</taxon>
    </lineage>
</organism>
<reference evidence="3 4" key="1">
    <citation type="submission" date="2017-12" db="EMBL/GenBank/DDBJ databases">
        <title>Sequencing, de novo assembly and annotation of complete genome of a new Thraustochytrid species, strain FCC1311.</title>
        <authorList>
            <person name="Sedici K."/>
            <person name="Godart F."/>
            <person name="Aiese Cigliano R."/>
            <person name="Sanseverino W."/>
            <person name="Barakat M."/>
            <person name="Ortet P."/>
            <person name="Marechal E."/>
            <person name="Cagnac O."/>
            <person name="Amato A."/>
        </authorList>
    </citation>
    <scope>NUCLEOTIDE SEQUENCE [LARGE SCALE GENOMIC DNA]</scope>
</reference>